<dbReference type="EMBL" id="BJLR01000030">
    <property type="protein sequence ID" value="GEA89331.1"/>
    <property type="molecule type" value="Genomic_DNA"/>
</dbReference>
<protein>
    <submittedName>
        <fullName evidence="3">Uncharacterized protein</fullName>
    </submittedName>
</protein>
<feature type="compositionally biased region" description="Low complexity" evidence="1">
    <location>
        <begin position="136"/>
        <end position="150"/>
    </location>
</feature>
<keyword evidence="2" id="KW-1133">Transmembrane helix</keyword>
<evidence type="ECO:0000313" key="3">
    <source>
        <dbReference type="EMBL" id="GEA89331.1"/>
    </source>
</evidence>
<keyword evidence="4" id="KW-1185">Reference proteome</keyword>
<accession>A0A4Y3KXV9</accession>
<reference evidence="3" key="1">
    <citation type="submission" date="2019-06" db="EMBL/GenBank/DDBJ databases">
        <title>Whole genome shotgun sequence of Cellulomonas cellasea NBRC 3753.</title>
        <authorList>
            <person name="Hosoyama A."/>
            <person name="Uohara A."/>
            <person name="Ohji S."/>
            <person name="Ichikawa N."/>
        </authorList>
    </citation>
    <scope>NUCLEOTIDE SEQUENCE [LARGE SCALE GENOMIC DNA]</scope>
    <source>
        <strain evidence="3">NBRC 3753</strain>
    </source>
</reference>
<feature type="transmembrane region" description="Helical" evidence="2">
    <location>
        <begin position="61"/>
        <end position="76"/>
    </location>
</feature>
<evidence type="ECO:0000256" key="1">
    <source>
        <dbReference type="SAM" id="MobiDB-lite"/>
    </source>
</evidence>
<evidence type="ECO:0000256" key="2">
    <source>
        <dbReference type="SAM" id="Phobius"/>
    </source>
</evidence>
<sequence>MTTPVQPADVLRARARTLGWWVEVVAVGHLVVGSALFRDVIVDVARHGGVGAVPLRGDRSTGFWFLLASPAWWALGRELRAAEERGDRATQRRTGRAVAGISAAGAAMLPASPFWVLLALGLTAVRRAAGRDDAAGPDGAAGRDGAAGPDDAARFTRRR</sequence>
<proteinExistence type="predicted"/>
<dbReference type="Pfam" id="PF20064">
    <property type="entry name" value="DUF6463"/>
    <property type="match status" value="1"/>
</dbReference>
<keyword evidence="2" id="KW-0472">Membrane</keyword>
<dbReference type="RefSeq" id="WP_141372688.1">
    <property type="nucleotide sequence ID" value="NZ_BJLR01000030.1"/>
</dbReference>
<dbReference type="AlphaFoldDB" id="A0A4Y3KXV9"/>
<evidence type="ECO:0000313" key="4">
    <source>
        <dbReference type="Proteomes" id="UP000317046"/>
    </source>
</evidence>
<gene>
    <name evidence="3" type="ORF">CCE01nite_32800</name>
</gene>
<dbReference type="Proteomes" id="UP000317046">
    <property type="component" value="Unassembled WGS sequence"/>
</dbReference>
<keyword evidence="2" id="KW-0812">Transmembrane</keyword>
<dbReference type="InterPro" id="IPR045590">
    <property type="entry name" value="DUF6463"/>
</dbReference>
<feature type="transmembrane region" description="Helical" evidence="2">
    <location>
        <begin position="20"/>
        <end position="41"/>
    </location>
</feature>
<feature type="transmembrane region" description="Helical" evidence="2">
    <location>
        <begin position="97"/>
        <end position="118"/>
    </location>
</feature>
<name>A0A4Y3KXV9_9CELL</name>
<feature type="region of interest" description="Disordered" evidence="1">
    <location>
        <begin position="131"/>
        <end position="159"/>
    </location>
</feature>
<comment type="caution">
    <text evidence="3">The sequence shown here is derived from an EMBL/GenBank/DDBJ whole genome shotgun (WGS) entry which is preliminary data.</text>
</comment>
<organism evidence="3 4">
    <name type="scientific">Cellulomonas cellasea</name>
    <dbReference type="NCBI Taxonomy" id="43670"/>
    <lineage>
        <taxon>Bacteria</taxon>
        <taxon>Bacillati</taxon>
        <taxon>Actinomycetota</taxon>
        <taxon>Actinomycetes</taxon>
        <taxon>Micrococcales</taxon>
        <taxon>Cellulomonadaceae</taxon>
        <taxon>Cellulomonas</taxon>
    </lineage>
</organism>